<evidence type="ECO:0000313" key="2">
    <source>
        <dbReference type="Proteomes" id="UP000219439"/>
    </source>
</evidence>
<dbReference type="EMBL" id="OBEL01000011">
    <property type="protein sequence ID" value="SNZ21700.1"/>
    <property type="molecule type" value="Genomic_DNA"/>
</dbReference>
<reference evidence="1 2" key="1">
    <citation type="submission" date="2017-09" db="EMBL/GenBank/DDBJ databases">
        <authorList>
            <person name="Ehlers B."/>
            <person name="Leendertz F.H."/>
        </authorList>
    </citation>
    <scope>NUCLEOTIDE SEQUENCE [LARGE SCALE GENOMIC DNA]</scope>
    <source>
        <strain evidence="1 2">DSM 18289</strain>
    </source>
</reference>
<dbReference type="Proteomes" id="UP000219439">
    <property type="component" value="Unassembled WGS sequence"/>
</dbReference>
<dbReference type="AlphaFoldDB" id="A0A285PIY8"/>
<keyword evidence="2" id="KW-1185">Reference proteome</keyword>
<sequence length="68" mass="7849">MEKSDGLYAEDIAKYWEKRGFYVCPRLVVRAEDGVSHTAIVTDTINGLPRGFKKADLYKINRDEVRGW</sequence>
<name>A0A285PIY8_9HYPH</name>
<evidence type="ECO:0000313" key="1">
    <source>
        <dbReference type="EMBL" id="SNZ21700.1"/>
    </source>
</evidence>
<organism evidence="1 2">
    <name type="scientific">Cohaesibacter gelatinilyticus</name>
    <dbReference type="NCBI Taxonomy" id="372072"/>
    <lineage>
        <taxon>Bacteria</taxon>
        <taxon>Pseudomonadati</taxon>
        <taxon>Pseudomonadota</taxon>
        <taxon>Alphaproteobacteria</taxon>
        <taxon>Hyphomicrobiales</taxon>
        <taxon>Cohaesibacteraceae</taxon>
    </lineage>
</organism>
<protein>
    <submittedName>
        <fullName evidence="1">Uncharacterized protein</fullName>
    </submittedName>
</protein>
<gene>
    <name evidence="1" type="ORF">SAMN06265368_4825</name>
</gene>
<proteinExistence type="predicted"/>
<accession>A0A285PIY8</accession>